<dbReference type="Proteomes" id="UP001198701">
    <property type="component" value="Unassembled WGS sequence"/>
</dbReference>
<dbReference type="InterPro" id="IPR011990">
    <property type="entry name" value="TPR-like_helical_dom_sf"/>
</dbReference>
<evidence type="ECO:0000256" key="1">
    <source>
        <dbReference type="SAM" id="MobiDB-lite"/>
    </source>
</evidence>
<feature type="compositionally biased region" description="Pro residues" evidence="1">
    <location>
        <begin position="254"/>
        <end position="270"/>
    </location>
</feature>
<evidence type="ECO:0000313" key="4">
    <source>
        <dbReference type="Proteomes" id="UP001198701"/>
    </source>
</evidence>
<sequence length="270" mass="28620">MRALVLAVALSVSGAAFADDLADANKALATKSYPQALQLFSKLAAAGNAEARFRLGEMYWYGQGVPADRAKGDALFAQAAAGGVAEANKALKRSARRAERGADIAYWTEKYDGADLTSGKYRCERPVIPAISKSNNDIAATNSAYNAWATCYNGFIANLGDAMPAGKRVPGDIVELMSDAEIEQARAHLDRVYASVADKEQANASALVAQHGAWEKATVAFASESNKQAAVRKDMQKAQLELEMHQRAGRPAQANPPAPPPPPPPPRPGV</sequence>
<dbReference type="Gene3D" id="1.25.40.10">
    <property type="entry name" value="Tetratricopeptide repeat domain"/>
    <property type="match status" value="1"/>
</dbReference>
<dbReference type="InterPro" id="IPR006597">
    <property type="entry name" value="Sel1-like"/>
</dbReference>
<evidence type="ECO:0000313" key="3">
    <source>
        <dbReference type="EMBL" id="MCC6071544.1"/>
    </source>
</evidence>
<dbReference type="EMBL" id="JAJHPV010000013">
    <property type="protein sequence ID" value="MCC6071544.1"/>
    <property type="molecule type" value="Genomic_DNA"/>
</dbReference>
<evidence type="ECO:0000256" key="2">
    <source>
        <dbReference type="SAM" id="SignalP"/>
    </source>
</evidence>
<feature type="chain" id="PRO_5046308868" evidence="2">
    <location>
        <begin position="19"/>
        <end position="270"/>
    </location>
</feature>
<name>A0ABS8ISH6_9BURK</name>
<gene>
    <name evidence="3" type="ORF">LMJ30_11295</name>
</gene>
<feature type="signal peptide" evidence="2">
    <location>
        <begin position="1"/>
        <end position="18"/>
    </location>
</feature>
<accession>A0ABS8ISH6</accession>
<keyword evidence="2" id="KW-0732">Signal</keyword>
<dbReference type="RefSeq" id="WP_229432451.1">
    <property type="nucleotide sequence ID" value="NZ_JAJHPV010000013.1"/>
</dbReference>
<dbReference type="SMART" id="SM00671">
    <property type="entry name" value="SEL1"/>
    <property type="match status" value="1"/>
</dbReference>
<comment type="caution">
    <text evidence="3">The sequence shown here is derived from an EMBL/GenBank/DDBJ whole genome shotgun (WGS) entry which is preliminary data.</text>
</comment>
<keyword evidence="4" id="KW-1185">Reference proteome</keyword>
<dbReference type="SUPFAM" id="SSF81901">
    <property type="entry name" value="HCP-like"/>
    <property type="match status" value="1"/>
</dbReference>
<organism evidence="3 4">
    <name type="scientific">Massilia agrisoli</name>
    <dbReference type="NCBI Taxonomy" id="2892444"/>
    <lineage>
        <taxon>Bacteria</taxon>
        <taxon>Pseudomonadati</taxon>
        <taxon>Pseudomonadota</taxon>
        <taxon>Betaproteobacteria</taxon>
        <taxon>Burkholderiales</taxon>
        <taxon>Oxalobacteraceae</taxon>
        <taxon>Telluria group</taxon>
        <taxon>Massilia</taxon>
    </lineage>
</organism>
<reference evidence="3 4" key="1">
    <citation type="submission" date="2021-11" db="EMBL/GenBank/DDBJ databases">
        <authorList>
            <person name="Huq M.A."/>
        </authorList>
    </citation>
    <scope>NUCLEOTIDE SEQUENCE [LARGE SCALE GENOMIC DNA]</scope>
    <source>
        <strain evidence="3 4">MAHUQ-52</strain>
    </source>
</reference>
<proteinExistence type="predicted"/>
<feature type="region of interest" description="Disordered" evidence="1">
    <location>
        <begin position="241"/>
        <end position="270"/>
    </location>
</feature>
<protein>
    <submittedName>
        <fullName evidence="3">Sel1 repeat family protein</fullName>
    </submittedName>
</protein>